<dbReference type="InterPro" id="IPR041058">
    <property type="entry name" value="FucT_N"/>
</dbReference>
<protein>
    <submittedName>
        <fullName evidence="6">Uncharacterized protein</fullName>
    </submittedName>
</protein>
<dbReference type="PANTHER" id="PTHR11929:SF194">
    <property type="entry name" value="ALPHA-(1,3)-FUCOSYLTRANSFERASE 10"/>
    <property type="match status" value="1"/>
</dbReference>
<evidence type="ECO:0000313" key="7">
    <source>
        <dbReference type="Proteomes" id="UP000004129"/>
    </source>
</evidence>
<gene>
    <name evidence="6" type="ORF">HMPREF9334_01850</name>
</gene>
<accession>G5GRG9</accession>
<dbReference type="InterPro" id="IPR055270">
    <property type="entry name" value="Glyco_tran_10_C"/>
</dbReference>
<dbReference type="eggNOG" id="ENOG5031UV7">
    <property type="taxonomic scope" value="Bacteria"/>
</dbReference>
<evidence type="ECO:0000259" key="5">
    <source>
        <dbReference type="Pfam" id="PF18025"/>
    </source>
</evidence>
<organism evidence="6 7">
    <name type="scientific">Selenomonas infelix ATCC 43532</name>
    <dbReference type="NCBI Taxonomy" id="679201"/>
    <lineage>
        <taxon>Bacteria</taxon>
        <taxon>Bacillati</taxon>
        <taxon>Bacillota</taxon>
        <taxon>Negativicutes</taxon>
        <taxon>Selenomonadales</taxon>
        <taxon>Selenomonadaceae</taxon>
        <taxon>Selenomonas</taxon>
    </lineage>
</organism>
<keyword evidence="7" id="KW-1185">Reference proteome</keyword>
<dbReference type="Gene3D" id="3.40.50.11660">
    <property type="entry name" value="Glycosyl transferase family 10, C-terminal domain"/>
    <property type="match status" value="1"/>
</dbReference>
<evidence type="ECO:0000259" key="4">
    <source>
        <dbReference type="Pfam" id="PF00852"/>
    </source>
</evidence>
<dbReference type="HOGENOM" id="CLU_064454_0_0_9"/>
<comment type="caution">
    <text evidence="6">The sequence shown here is derived from an EMBL/GenBank/DDBJ whole genome shotgun (WGS) entry which is preliminary data.</text>
</comment>
<dbReference type="Pfam" id="PF00852">
    <property type="entry name" value="Glyco_transf_10"/>
    <property type="match status" value="1"/>
</dbReference>
<keyword evidence="2" id="KW-0328">Glycosyltransferase</keyword>
<dbReference type="AlphaFoldDB" id="G5GRG9"/>
<dbReference type="InterPro" id="IPR038577">
    <property type="entry name" value="GT10-like_C_sf"/>
</dbReference>
<keyword evidence="3" id="KW-0808">Transferase</keyword>
<dbReference type="PANTHER" id="PTHR11929">
    <property type="entry name" value="ALPHA- 1,3 -FUCOSYLTRANSFERASE"/>
    <property type="match status" value="1"/>
</dbReference>
<evidence type="ECO:0000256" key="1">
    <source>
        <dbReference type="ARBA" id="ARBA00008919"/>
    </source>
</evidence>
<dbReference type="EMBL" id="ACZM01000018">
    <property type="protein sequence ID" value="EHG19535.1"/>
    <property type="molecule type" value="Genomic_DNA"/>
</dbReference>
<dbReference type="InterPro" id="IPR001503">
    <property type="entry name" value="Glyco_trans_10"/>
</dbReference>
<dbReference type="Pfam" id="PF18025">
    <property type="entry name" value="FucT_N"/>
    <property type="match status" value="1"/>
</dbReference>
<sequence>MLMRALRKMKRWGRVAFDYTNTTKDGAVCYHNWWPCNYEEEWFHRFVVQNIGTERCYHFFSVFGPRIALTLPTPNKVFFCGENVHNAEWPYKSYQDHALGDVKLALGYDDIQDERYIRFPLWLLYMFDPVVDRYAIRERIEEINHAENTRKYECVLISRHDKWNMRGPIYDALKDHLAISCAGKWKQNTDELWTVYNDDKPRYLKEFKFNICPENFDTPYYVTEKLFEAFRSGTIPIYAGGGDHPEPEIVNRSALLLWERGQSDHSALVQEVIRLARDEIYYDKFVHQVRLLPYTEEFVYEQFSSLKERLLQIRRG</sequence>
<feature type="domain" description="Fucosyltransferase C-terminal" evidence="4">
    <location>
        <begin position="150"/>
        <end position="286"/>
    </location>
</feature>
<comment type="similarity">
    <text evidence="1">Belongs to the glycosyltransferase 10 family.</text>
</comment>
<evidence type="ECO:0000256" key="3">
    <source>
        <dbReference type="ARBA" id="ARBA00022679"/>
    </source>
</evidence>
<dbReference type="GO" id="GO:0016020">
    <property type="term" value="C:membrane"/>
    <property type="evidence" value="ECO:0007669"/>
    <property type="project" value="InterPro"/>
</dbReference>
<dbReference type="STRING" id="679201.HMPREF9334_01850"/>
<dbReference type="Proteomes" id="UP000004129">
    <property type="component" value="Unassembled WGS sequence"/>
</dbReference>
<evidence type="ECO:0000256" key="2">
    <source>
        <dbReference type="ARBA" id="ARBA00022676"/>
    </source>
</evidence>
<name>G5GRG9_9FIRM</name>
<dbReference type="PATRIC" id="fig|679201.3.peg.1865"/>
<reference evidence="6 7" key="1">
    <citation type="submission" date="2011-08" db="EMBL/GenBank/DDBJ databases">
        <title>The Genome Sequence of Selenomonas infelix ATCC 43532.</title>
        <authorList>
            <consortium name="The Broad Institute Genome Sequencing Platform"/>
            <person name="Earl A."/>
            <person name="Ward D."/>
            <person name="Feldgarden M."/>
            <person name="Gevers D."/>
            <person name="Izard J."/>
            <person name="Blanton J.M."/>
            <person name="Baranova O.V."/>
            <person name="Dewhirst F.E."/>
            <person name="Young S.K."/>
            <person name="Zeng Q."/>
            <person name="Gargeya S."/>
            <person name="Fitzgerald M."/>
            <person name="Haas B."/>
            <person name="Abouelleil A."/>
            <person name="Alvarado L."/>
            <person name="Arachchi H.M."/>
            <person name="Berlin A."/>
            <person name="Brown A."/>
            <person name="Chapman S.B."/>
            <person name="Chen Z."/>
            <person name="Dunbar C."/>
            <person name="Freedman E."/>
            <person name="Gearin G."/>
            <person name="Gellesch M."/>
            <person name="Goldberg J."/>
            <person name="Griggs A."/>
            <person name="Gujja S."/>
            <person name="Heiman D."/>
            <person name="Howarth C."/>
            <person name="Larson L."/>
            <person name="Lui A."/>
            <person name="MacDonald P.J.P."/>
            <person name="Montmayeur A."/>
            <person name="Murphy C."/>
            <person name="Neiman D."/>
            <person name="Pearson M."/>
            <person name="Priest M."/>
            <person name="Roberts A."/>
            <person name="Saif S."/>
            <person name="Shea T."/>
            <person name="Shenoy N."/>
            <person name="Sisk P."/>
            <person name="Stolte C."/>
            <person name="Sykes S."/>
            <person name="Wortman J."/>
            <person name="Nusbaum C."/>
            <person name="Birren B."/>
        </authorList>
    </citation>
    <scope>NUCLEOTIDE SEQUENCE [LARGE SCALE GENOMIC DNA]</scope>
    <source>
        <strain evidence="6 7">ATCC 43532</strain>
    </source>
</reference>
<dbReference type="OrthoDB" id="9791032at2"/>
<proteinExistence type="inferred from homology"/>
<feature type="domain" description="Alpha-(1,3)-fucosyltransferase FucT N-terminal" evidence="5">
    <location>
        <begin position="46"/>
        <end position="125"/>
    </location>
</feature>
<dbReference type="GO" id="GO:0046920">
    <property type="term" value="F:alpha-(1-&gt;3)-fucosyltransferase activity"/>
    <property type="evidence" value="ECO:0007669"/>
    <property type="project" value="TreeGrafter"/>
</dbReference>
<evidence type="ECO:0000313" key="6">
    <source>
        <dbReference type="EMBL" id="EHG19535.1"/>
    </source>
</evidence>
<dbReference type="SUPFAM" id="SSF53756">
    <property type="entry name" value="UDP-Glycosyltransferase/glycogen phosphorylase"/>
    <property type="match status" value="1"/>
</dbReference>